<dbReference type="SMART" id="SM00173">
    <property type="entry name" value="RAS"/>
    <property type="match status" value="1"/>
</dbReference>
<dbReference type="InterPro" id="IPR005225">
    <property type="entry name" value="Small_GTP-bd"/>
</dbReference>
<dbReference type="InterPro" id="IPR001806">
    <property type="entry name" value="Small_GTPase"/>
</dbReference>
<dbReference type="Pfam" id="PF00071">
    <property type="entry name" value="Ras"/>
    <property type="match status" value="1"/>
</dbReference>
<dbReference type="InterPro" id="IPR020849">
    <property type="entry name" value="Small_GTPase_Ras-type"/>
</dbReference>
<dbReference type="SMART" id="SM00174">
    <property type="entry name" value="RHO"/>
    <property type="match status" value="1"/>
</dbReference>
<protein>
    <recommendedName>
        <fullName evidence="5">Ras GTPase</fullName>
    </recommendedName>
</protein>
<evidence type="ECO:0000313" key="4">
    <source>
        <dbReference type="Proteomes" id="UP000001064"/>
    </source>
</evidence>
<dbReference type="AlphaFoldDB" id="F0ZL00"/>
<dbReference type="PROSITE" id="PS51420">
    <property type="entry name" value="RHO"/>
    <property type="match status" value="1"/>
</dbReference>
<dbReference type="Proteomes" id="UP000001064">
    <property type="component" value="Unassembled WGS sequence"/>
</dbReference>
<dbReference type="PRINTS" id="PR00449">
    <property type="entry name" value="RASTRNSFRMNG"/>
</dbReference>
<sequence length="211" mass="24523">MKRMQICVLGLGKTGKSSLIRSFVEGVFDQEYVPTIEGGVCKSFSFRNEMIRLSINDTAGSKEFNHLVPDTIKQSNAFIIVYSLDDRESFDSIQYYKDLINQYKTISMPAIILVANKTDLPEELHQISKFEREQISKYYQAPYVESSSTNSQSLYNIFIALLEENETKNKIRIIKKKEYERRIKILNQNGIIFKMLHKMKILNTTNEILKI</sequence>
<dbReference type="GO" id="GO:0005525">
    <property type="term" value="F:GTP binding"/>
    <property type="evidence" value="ECO:0000318"/>
    <property type="project" value="GO_Central"/>
</dbReference>
<dbReference type="GO" id="GO:0005886">
    <property type="term" value="C:plasma membrane"/>
    <property type="evidence" value="ECO:0000318"/>
    <property type="project" value="GO_Central"/>
</dbReference>
<dbReference type="GO" id="GO:0003924">
    <property type="term" value="F:GTPase activity"/>
    <property type="evidence" value="ECO:0000318"/>
    <property type="project" value="GO_Central"/>
</dbReference>
<dbReference type="SMART" id="SM00175">
    <property type="entry name" value="RAB"/>
    <property type="match status" value="1"/>
</dbReference>
<dbReference type="EMBL" id="GL871062">
    <property type="protein sequence ID" value="EGC35372.1"/>
    <property type="molecule type" value="Genomic_DNA"/>
</dbReference>
<proteinExistence type="predicted"/>
<dbReference type="InterPro" id="IPR027417">
    <property type="entry name" value="P-loop_NTPase"/>
</dbReference>
<dbReference type="VEuPathDB" id="AmoebaDB:DICPUDRAFT_55232"/>
<gene>
    <name evidence="3" type="primary">rsmG</name>
    <name evidence="3" type="ORF">DICPUDRAFT_55232</name>
</gene>
<dbReference type="InParanoid" id="F0ZL00"/>
<dbReference type="GO" id="GO:0007264">
    <property type="term" value="P:small GTPase-mediated signal transduction"/>
    <property type="evidence" value="ECO:0000318"/>
    <property type="project" value="GO_Central"/>
</dbReference>
<evidence type="ECO:0008006" key="5">
    <source>
        <dbReference type="Google" id="ProtNLM"/>
    </source>
</evidence>
<dbReference type="STRING" id="5786.F0ZL00"/>
<dbReference type="GeneID" id="10501508"/>
<dbReference type="FunCoup" id="F0ZL00">
    <property type="interactions" value="1"/>
</dbReference>
<keyword evidence="4" id="KW-1185">Reference proteome</keyword>
<evidence type="ECO:0000256" key="1">
    <source>
        <dbReference type="ARBA" id="ARBA00022741"/>
    </source>
</evidence>
<keyword evidence="2" id="KW-0342">GTP-binding</keyword>
<dbReference type="PANTHER" id="PTHR24070">
    <property type="entry name" value="RAS, DI-RAS, AND RHEB FAMILY MEMBERS OF SMALL GTPASE SUPERFAMILY"/>
    <property type="match status" value="1"/>
</dbReference>
<dbReference type="RefSeq" id="XP_003288110.1">
    <property type="nucleotide sequence ID" value="XM_003288062.1"/>
</dbReference>
<organism evidence="3 4">
    <name type="scientific">Dictyostelium purpureum</name>
    <name type="common">Slime mold</name>
    <dbReference type="NCBI Taxonomy" id="5786"/>
    <lineage>
        <taxon>Eukaryota</taxon>
        <taxon>Amoebozoa</taxon>
        <taxon>Evosea</taxon>
        <taxon>Eumycetozoa</taxon>
        <taxon>Dictyostelia</taxon>
        <taxon>Dictyosteliales</taxon>
        <taxon>Dictyosteliaceae</taxon>
        <taxon>Dictyostelium</taxon>
    </lineage>
</organism>
<dbReference type="OMA" id="SICPCAF"/>
<dbReference type="NCBIfam" id="TIGR00231">
    <property type="entry name" value="small_GTP"/>
    <property type="match status" value="1"/>
</dbReference>
<dbReference type="Gene3D" id="3.40.50.300">
    <property type="entry name" value="P-loop containing nucleotide triphosphate hydrolases"/>
    <property type="match status" value="1"/>
</dbReference>
<dbReference type="KEGG" id="dpp:DICPUDRAFT_55232"/>
<evidence type="ECO:0000256" key="2">
    <source>
        <dbReference type="ARBA" id="ARBA00023134"/>
    </source>
</evidence>
<dbReference type="FunFam" id="3.40.50.300:FF:002739">
    <property type="entry name" value="Small GTPase"/>
    <property type="match status" value="1"/>
</dbReference>
<dbReference type="PROSITE" id="PS51421">
    <property type="entry name" value="RAS"/>
    <property type="match status" value="1"/>
</dbReference>
<dbReference type="PROSITE" id="PS51419">
    <property type="entry name" value="RAB"/>
    <property type="match status" value="1"/>
</dbReference>
<dbReference type="GO" id="GO:0019003">
    <property type="term" value="F:GDP binding"/>
    <property type="evidence" value="ECO:0000318"/>
    <property type="project" value="GO_Central"/>
</dbReference>
<dbReference type="eggNOG" id="KOG0395">
    <property type="taxonomic scope" value="Eukaryota"/>
</dbReference>
<keyword evidence="1" id="KW-0547">Nucleotide-binding</keyword>
<dbReference type="SUPFAM" id="SSF52540">
    <property type="entry name" value="P-loop containing nucleoside triphosphate hydrolases"/>
    <property type="match status" value="1"/>
</dbReference>
<dbReference type="OrthoDB" id="265044at2759"/>
<reference evidence="4" key="1">
    <citation type="journal article" date="2011" name="Genome Biol.">
        <title>Comparative genomics of the social amoebae Dictyostelium discoideum and Dictyostelium purpureum.</title>
        <authorList>
            <consortium name="US DOE Joint Genome Institute (JGI-PGF)"/>
            <person name="Sucgang R."/>
            <person name="Kuo A."/>
            <person name="Tian X."/>
            <person name="Salerno W."/>
            <person name="Parikh A."/>
            <person name="Feasley C.L."/>
            <person name="Dalin E."/>
            <person name="Tu H."/>
            <person name="Huang E."/>
            <person name="Barry K."/>
            <person name="Lindquist E."/>
            <person name="Shapiro H."/>
            <person name="Bruce D."/>
            <person name="Schmutz J."/>
            <person name="Salamov A."/>
            <person name="Fey P."/>
            <person name="Gaudet P."/>
            <person name="Anjard C."/>
            <person name="Babu M.M."/>
            <person name="Basu S."/>
            <person name="Bushmanova Y."/>
            <person name="van der Wel H."/>
            <person name="Katoh-Kurasawa M."/>
            <person name="Dinh C."/>
            <person name="Coutinho P.M."/>
            <person name="Saito T."/>
            <person name="Elias M."/>
            <person name="Schaap P."/>
            <person name="Kay R.R."/>
            <person name="Henrissat B."/>
            <person name="Eichinger L."/>
            <person name="Rivero F."/>
            <person name="Putnam N.H."/>
            <person name="West C.M."/>
            <person name="Loomis W.F."/>
            <person name="Chisholm R.L."/>
            <person name="Shaulsky G."/>
            <person name="Strassmann J.E."/>
            <person name="Queller D.C."/>
            <person name="Kuspa A."/>
            <person name="Grigoriev I.V."/>
        </authorList>
    </citation>
    <scope>NUCLEOTIDE SEQUENCE [LARGE SCALE GENOMIC DNA]</scope>
    <source>
        <strain evidence="4">QSDP1</strain>
    </source>
</reference>
<accession>F0ZL00</accession>
<name>F0ZL00_DICPU</name>
<evidence type="ECO:0000313" key="3">
    <source>
        <dbReference type="EMBL" id="EGC35372.1"/>
    </source>
</evidence>